<protein>
    <submittedName>
        <fullName evidence="1">Uncharacterized protein</fullName>
    </submittedName>
</protein>
<keyword evidence="2" id="KW-1185">Reference proteome</keyword>
<gene>
    <name evidence="1" type="ORF">EST35_0438</name>
</gene>
<evidence type="ECO:0000313" key="2">
    <source>
        <dbReference type="Proteomes" id="UP000316733"/>
    </source>
</evidence>
<reference evidence="2" key="1">
    <citation type="journal article" date="2020" name="bioRxiv">
        <title>Integrative omics analysis of Pseudomonas aeruginosa virus PA5oct highlights the molecular complexity of jumbo phages.</title>
        <authorList>
            <person name="Lood C."/>
            <person name="Danis-Wlodarczyk K."/>
            <person name="Blasdel B.G."/>
            <person name="Jang H.B."/>
            <person name="Vandenheuvel D."/>
            <person name="Briers Y."/>
            <person name="Noben J.-P."/>
            <person name="van Noort V."/>
            <person name="Drulis-Kawa Z."/>
            <person name="Lavigne R."/>
        </authorList>
    </citation>
    <scope>NUCLEOTIDE SEQUENCE [LARGE SCALE GENOMIC DNA]</scope>
</reference>
<dbReference type="EMBL" id="MK797984">
    <property type="protein sequence ID" value="QCG76306.1"/>
    <property type="molecule type" value="Genomic_DNA"/>
</dbReference>
<dbReference type="Proteomes" id="UP000316733">
    <property type="component" value="Segment"/>
</dbReference>
<sequence>MGSDMHSNIEKIYYISKNTRSIKVMDHTITIWSLYISPNITIILWATNLTTGLCTLKYKNEFKIDLFKLVNTVYSIKNRYRNSTYVLDDIMHNTICSVGILRPRIADEVYCRYRISYVS</sequence>
<accession>A0A4Y5JUG2</accession>
<proteinExistence type="predicted"/>
<organism evidence="1 2">
    <name type="scientific">Pseudomonas phage vB_PaeM_PA5oct</name>
    <dbReference type="NCBI Taxonomy" id="2163605"/>
    <lineage>
        <taxon>Viruses</taxon>
        <taxon>Duplodnaviria</taxon>
        <taxon>Heunggongvirae</taxon>
        <taxon>Uroviricota</taxon>
        <taxon>Caudoviricetes</taxon>
        <taxon>Arenbergviridae</taxon>
        <taxon>Wroclawvirus</taxon>
        <taxon>Wroclawvirus PA5oct</taxon>
    </lineage>
</organism>
<evidence type="ECO:0000313" key="1">
    <source>
        <dbReference type="EMBL" id="QCG76306.1"/>
    </source>
</evidence>
<name>A0A4Y5JUG2_9CAUD</name>